<proteinExistence type="predicted"/>
<dbReference type="AlphaFoldDB" id="A0A9Q7EVW0"/>
<dbReference type="PROSITE" id="PS50005">
    <property type="entry name" value="TPR"/>
    <property type="match status" value="1"/>
</dbReference>
<dbReference type="Gene3D" id="1.25.40.10">
    <property type="entry name" value="Tetratricopeptide repeat domain"/>
    <property type="match status" value="1"/>
</dbReference>
<dbReference type="InterPro" id="IPR019734">
    <property type="entry name" value="TPR_rpt"/>
</dbReference>
<dbReference type="Pfam" id="PF00515">
    <property type="entry name" value="TPR_1"/>
    <property type="match status" value="1"/>
</dbReference>
<dbReference type="SMART" id="SM00028">
    <property type="entry name" value="TPR"/>
    <property type="match status" value="1"/>
</dbReference>
<feature type="compositionally biased region" description="Basic and acidic residues" evidence="2">
    <location>
        <begin position="150"/>
        <end position="160"/>
    </location>
</feature>
<dbReference type="EMBL" id="CP072943">
    <property type="protein sequence ID" value="QTX32783.1"/>
    <property type="molecule type" value="Genomic_DNA"/>
</dbReference>
<accession>A0A9Q7EVW0</accession>
<protein>
    <submittedName>
        <fullName evidence="3">Tetratricopeptide repeat protein</fullName>
    </submittedName>
</protein>
<feature type="repeat" description="TPR" evidence="1">
    <location>
        <begin position="89"/>
        <end position="122"/>
    </location>
</feature>
<feature type="compositionally biased region" description="Low complexity" evidence="2">
    <location>
        <begin position="206"/>
        <end position="218"/>
    </location>
</feature>
<dbReference type="Proteomes" id="UP000671879">
    <property type="component" value="Chromosome"/>
</dbReference>
<organism evidence="3 4">
    <name type="scientific">Aminithiophilus ramosus</name>
    <dbReference type="NCBI Taxonomy" id="3029084"/>
    <lineage>
        <taxon>Bacteria</taxon>
        <taxon>Thermotogati</taxon>
        <taxon>Synergistota</taxon>
        <taxon>Synergistia</taxon>
        <taxon>Synergistales</taxon>
        <taxon>Aminithiophilaceae</taxon>
        <taxon>Aminithiophilus</taxon>
    </lineage>
</organism>
<evidence type="ECO:0000256" key="2">
    <source>
        <dbReference type="SAM" id="MobiDB-lite"/>
    </source>
</evidence>
<dbReference type="KEGG" id="aram:KAR29_02290"/>
<dbReference type="InterPro" id="IPR011990">
    <property type="entry name" value="TPR-like_helical_dom_sf"/>
</dbReference>
<gene>
    <name evidence="3" type="ORF">KAR29_02290</name>
</gene>
<feature type="region of interest" description="Disordered" evidence="2">
    <location>
        <begin position="150"/>
        <end position="227"/>
    </location>
</feature>
<sequence>MTTDGRDSPPGRIGLLAACLFACLFVAGLPREARGEAKDLKAFFSTVDSQTLQREYRLLEDANDLLQRRFFVKATELLELCVIIEPDNPHGWYRLGQAYQARGLLAKAQKAYRKTLEIDPGYPPFSREIAYPSSEGRRPLWDPVKPARIETIDRTGHERLGPGTKAGATRPLPEGSVPTTAGPLHGPSSSAERTTADGDPLSGDLPPAGASASPEGPLYFPPPPPGS</sequence>
<evidence type="ECO:0000313" key="4">
    <source>
        <dbReference type="Proteomes" id="UP000671879"/>
    </source>
</evidence>
<keyword evidence="4" id="KW-1185">Reference proteome</keyword>
<dbReference type="RefSeq" id="WP_274374037.1">
    <property type="nucleotide sequence ID" value="NZ_CP072943.1"/>
</dbReference>
<dbReference type="SUPFAM" id="SSF48452">
    <property type="entry name" value="TPR-like"/>
    <property type="match status" value="1"/>
</dbReference>
<evidence type="ECO:0000256" key="1">
    <source>
        <dbReference type="PROSITE-ProRule" id="PRU00339"/>
    </source>
</evidence>
<reference evidence="4" key="1">
    <citation type="submission" date="2021-04" db="EMBL/GenBank/DDBJ databases">
        <title>A novel Synergistetes isolate from a pyrite-forming mixed culture.</title>
        <authorList>
            <person name="Bunk B."/>
            <person name="Sproer C."/>
            <person name="Spring S."/>
            <person name="Pester M."/>
        </authorList>
    </citation>
    <scope>NUCLEOTIDE SEQUENCE [LARGE SCALE GENOMIC DNA]</scope>
    <source>
        <strain evidence="4">J.5.4.2-T.3.5.2</strain>
    </source>
</reference>
<evidence type="ECO:0000313" key="3">
    <source>
        <dbReference type="EMBL" id="QTX32783.1"/>
    </source>
</evidence>
<keyword evidence="1" id="KW-0802">TPR repeat</keyword>
<name>A0A9Q7EVW0_9BACT</name>